<dbReference type="EMBL" id="PDXD01000037">
    <property type="protein sequence ID" value="RYN70848.1"/>
    <property type="molecule type" value="Genomic_DNA"/>
</dbReference>
<feature type="transmembrane region" description="Helical" evidence="2">
    <location>
        <begin position="39"/>
        <end position="64"/>
    </location>
</feature>
<evidence type="ECO:0000256" key="2">
    <source>
        <dbReference type="SAM" id="Phobius"/>
    </source>
</evidence>
<name>A0A4Q4N6D6_ALTAL</name>
<comment type="caution">
    <text evidence="3">The sequence shown here is derived from an EMBL/GenBank/DDBJ whole genome shotgun (WGS) entry which is preliminary data.</text>
</comment>
<keyword evidence="2" id="KW-1133">Transmembrane helix</keyword>
<feature type="compositionally biased region" description="Low complexity" evidence="1">
    <location>
        <begin position="75"/>
        <end position="91"/>
    </location>
</feature>
<feature type="region of interest" description="Disordered" evidence="1">
    <location>
        <begin position="75"/>
        <end position="162"/>
    </location>
</feature>
<protein>
    <submittedName>
        <fullName evidence="3">Uncharacterized protein</fullName>
    </submittedName>
</protein>
<evidence type="ECO:0000313" key="3">
    <source>
        <dbReference type="EMBL" id="RYN70848.1"/>
    </source>
</evidence>
<reference evidence="4" key="1">
    <citation type="journal article" date="2019" name="bioRxiv">
        <title>Genomics, evolutionary history and diagnostics of the Alternaria alternata species group including apple and Asian pear pathotypes.</title>
        <authorList>
            <person name="Armitage A.D."/>
            <person name="Cockerton H.M."/>
            <person name="Sreenivasaprasad S."/>
            <person name="Woodhall J.W."/>
            <person name="Lane C.R."/>
            <person name="Harrison R.J."/>
            <person name="Clarkson J.P."/>
        </authorList>
    </citation>
    <scope>NUCLEOTIDE SEQUENCE [LARGE SCALE GENOMIC DNA]</scope>
    <source>
        <strain evidence="4">FERA 1177</strain>
    </source>
</reference>
<evidence type="ECO:0000256" key="1">
    <source>
        <dbReference type="SAM" id="MobiDB-lite"/>
    </source>
</evidence>
<dbReference type="AlphaFoldDB" id="A0A4Q4N6D6"/>
<accession>A0A4Q4N6D6</accession>
<keyword evidence="2" id="KW-0472">Membrane</keyword>
<sequence>MPVLTRFLVAFDGTRPHQGNGTVLPPGSYVQPIEDEVLWWKYTVGAVGLLAGIGACITGVYLCVVKWQERAARQASGAAPGAALPSDAPGPVEDYYELGAFNDPPPPYQASGAGIEPQQGRPERDEGDMDNVGRRIPHIARQLGDSADAPTPPAMTVSREHA</sequence>
<dbReference type="VEuPathDB" id="FungiDB:CC77DRAFT_1066902"/>
<keyword evidence="2" id="KW-0812">Transmembrane</keyword>
<dbReference type="Proteomes" id="UP000291422">
    <property type="component" value="Unassembled WGS sequence"/>
</dbReference>
<organism evidence="3 4">
    <name type="scientific">Alternaria alternata</name>
    <name type="common">Alternaria rot fungus</name>
    <name type="synonym">Torula alternata</name>
    <dbReference type="NCBI Taxonomy" id="5599"/>
    <lineage>
        <taxon>Eukaryota</taxon>
        <taxon>Fungi</taxon>
        <taxon>Dikarya</taxon>
        <taxon>Ascomycota</taxon>
        <taxon>Pezizomycotina</taxon>
        <taxon>Dothideomycetes</taxon>
        <taxon>Pleosporomycetidae</taxon>
        <taxon>Pleosporales</taxon>
        <taxon>Pleosporineae</taxon>
        <taxon>Pleosporaceae</taxon>
        <taxon>Alternaria</taxon>
        <taxon>Alternaria sect. Alternaria</taxon>
        <taxon>Alternaria alternata complex</taxon>
    </lineage>
</organism>
<proteinExistence type="predicted"/>
<gene>
    <name evidence="3" type="ORF">AA0117_g10170</name>
</gene>
<evidence type="ECO:0000313" key="4">
    <source>
        <dbReference type="Proteomes" id="UP000291422"/>
    </source>
</evidence>